<dbReference type="HOGENOM" id="CLU_3232519_0_0_3"/>
<protein>
    <submittedName>
        <fullName evidence="1">Uncharacterized protein</fullName>
    </submittedName>
</protein>
<sequence length="43" mass="4818">MVVGMVGDVAFYVRTGLISFKMLGFEKILCLLKKLIKKSLNNV</sequence>
<dbReference type="KEGG" id="csn:Cyast_1743"/>
<evidence type="ECO:0000313" key="2">
    <source>
        <dbReference type="Proteomes" id="UP000010483"/>
    </source>
</evidence>
<dbReference type="EMBL" id="CP003940">
    <property type="protein sequence ID" value="AFZ47699.1"/>
    <property type="molecule type" value="Genomic_DNA"/>
</dbReference>
<accession>K9YLG6</accession>
<evidence type="ECO:0000313" key="1">
    <source>
        <dbReference type="EMBL" id="AFZ47699.1"/>
    </source>
</evidence>
<dbReference type="AlphaFoldDB" id="K9YLG6"/>
<proteinExistence type="predicted"/>
<name>K9YLG6_CYASC</name>
<dbReference type="STRING" id="292563.Cyast_1743"/>
<gene>
    <name evidence="1" type="ordered locus">Cyast_1743</name>
</gene>
<dbReference type="Proteomes" id="UP000010483">
    <property type="component" value="Chromosome"/>
</dbReference>
<dbReference type="BioCyc" id="CSTA292563:G1353-1749-MONOMER"/>
<keyword evidence="2" id="KW-1185">Reference proteome</keyword>
<organism evidence="1 2">
    <name type="scientific">Cyanobacterium stanieri (strain ATCC 29140 / PCC 7202)</name>
    <dbReference type="NCBI Taxonomy" id="292563"/>
    <lineage>
        <taxon>Bacteria</taxon>
        <taxon>Bacillati</taxon>
        <taxon>Cyanobacteriota</taxon>
        <taxon>Cyanophyceae</taxon>
        <taxon>Oscillatoriophycideae</taxon>
        <taxon>Chroococcales</taxon>
        <taxon>Geminocystaceae</taxon>
        <taxon>Cyanobacterium</taxon>
    </lineage>
</organism>
<reference evidence="2" key="1">
    <citation type="journal article" date="2013" name="Proc. Natl. Acad. Sci. U.S.A.">
        <title>Improving the coverage of the cyanobacterial phylum using diversity-driven genome sequencing.</title>
        <authorList>
            <person name="Shih P.M."/>
            <person name="Wu D."/>
            <person name="Latifi A."/>
            <person name="Axen S.D."/>
            <person name="Fewer D.P."/>
            <person name="Talla E."/>
            <person name="Calteau A."/>
            <person name="Cai F."/>
            <person name="Tandeau de Marsac N."/>
            <person name="Rippka R."/>
            <person name="Herdman M."/>
            <person name="Sivonen K."/>
            <person name="Coursin T."/>
            <person name="Laurent T."/>
            <person name="Goodwin L."/>
            <person name="Nolan M."/>
            <person name="Davenport K.W."/>
            <person name="Han C.S."/>
            <person name="Rubin E.M."/>
            <person name="Eisen J.A."/>
            <person name="Woyke T."/>
            <person name="Gugger M."/>
            <person name="Kerfeld C.A."/>
        </authorList>
    </citation>
    <scope>NUCLEOTIDE SEQUENCE [LARGE SCALE GENOMIC DNA]</scope>
    <source>
        <strain evidence="2">ATCC 29140 / PCC 7202</strain>
    </source>
</reference>